<evidence type="ECO:0000313" key="3">
    <source>
        <dbReference type="Proteomes" id="UP000002630"/>
    </source>
</evidence>
<protein>
    <submittedName>
        <fullName evidence="2">Similar to ELMO domain-containing protein 1</fullName>
    </submittedName>
</protein>
<dbReference type="Proteomes" id="UP000002630">
    <property type="component" value="Linkage Group LG23"/>
</dbReference>
<dbReference type="EMBL" id="FN649748">
    <property type="protein sequence ID" value="CBJ28725.1"/>
    <property type="molecule type" value="Genomic_DNA"/>
</dbReference>
<evidence type="ECO:0000313" key="2">
    <source>
        <dbReference type="EMBL" id="CBJ28725.1"/>
    </source>
</evidence>
<dbReference type="AlphaFoldDB" id="D7FIA1"/>
<dbReference type="OrthoDB" id="67155at2759"/>
<accession>D7FIA1</accession>
<organism evidence="2 3">
    <name type="scientific">Ectocarpus siliculosus</name>
    <name type="common">Brown alga</name>
    <name type="synonym">Conferva siliculosa</name>
    <dbReference type="NCBI Taxonomy" id="2880"/>
    <lineage>
        <taxon>Eukaryota</taxon>
        <taxon>Sar</taxon>
        <taxon>Stramenopiles</taxon>
        <taxon>Ochrophyta</taxon>
        <taxon>PX clade</taxon>
        <taxon>Phaeophyceae</taxon>
        <taxon>Ectocarpales</taxon>
        <taxon>Ectocarpaceae</taxon>
        <taxon>Ectocarpus</taxon>
    </lineage>
</organism>
<dbReference type="PANTHER" id="PTHR12771">
    <property type="entry name" value="ENGULFMENT AND CELL MOTILITY"/>
    <property type="match status" value="1"/>
</dbReference>
<evidence type="ECO:0000259" key="1">
    <source>
        <dbReference type="PROSITE" id="PS51335"/>
    </source>
</evidence>
<proteinExistence type="predicted"/>
<dbReference type="InterPro" id="IPR006816">
    <property type="entry name" value="ELMO_dom"/>
</dbReference>
<feature type="domain" description="ELMO" evidence="1">
    <location>
        <begin position="131"/>
        <end position="180"/>
    </location>
</feature>
<dbReference type="Pfam" id="PF04727">
    <property type="entry name" value="ELMO_CED12"/>
    <property type="match status" value="1"/>
</dbReference>
<keyword evidence="3" id="KW-1185">Reference proteome</keyword>
<gene>
    <name evidence="2" type="ORF">Esi_0119_0010</name>
</gene>
<sequence>MSLAKKGRKAVRAFTRLMRRIVKWLLRKLTAQSEIGRILRSDGYSSELVQAIAQSIARSSSSEMERVKRAVFGKAPFDVTSTCDELMAAKAIGDEHKPRLTWCLQVLNIVNIIHEKVESLQHTNYDPDEPTHVALLETLWTSLQPDARRTNGWAPLGFQNGDKPETDFRGMGLLGETAGL</sequence>
<reference evidence="2 3" key="1">
    <citation type="journal article" date="2010" name="Nature">
        <title>The Ectocarpus genome and the independent evolution of multicellularity in brown algae.</title>
        <authorList>
            <person name="Cock J.M."/>
            <person name="Sterck L."/>
            <person name="Rouze P."/>
            <person name="Scornet D."/>
            <person name="Allen A.E."/>
            <person name="Amoutzias G."/>
            <person name="Anthouard V."/>
            <person name="Artiguenave F."/>
            <person name="Aury J.M."/>
            <person name="Badger J.H."/>
            <person name="Beszteri B."/>
            <person name="Billiau K."/>
            <person name="Bonnet E."/>
            <person name="Bothwell J.H."/>
            <person name="Bowler C."/>
            <person name="Boyen C."/>
            <person name="Brownlee C."/>
            <person name="Carrano C.J."/>
            <person name="Charrier B."/>
            <person name="Cho G.Y."/>
            <person name="Coelho S.M."/>
            <person name="Collen J."/>
            <person name="Corre E."/>
            <person name="Da Silva C."/>
            <person name="Delage L."/>
            <person name="Delaroque N."/>
            <person name="Dittami S.M."/>
            <person name="Doulbeau S."/>
            <person name="Elias M."/>
            <person name="Farnham G."/>
            <person name="Gachon C.M."/>
            <person name="Gschloessl B."/>
            <person name="Heesch S."/>
            <person name="Jabbari K."/>
            <person name="Jubin C."/>
            <person name="Kawai H."/>
            <person name="Kimura K."/>
            <person name="Kloareg B."/>
            <person name="Kupper F.C."/>
            <person name="Lang D."/>
            <person name="Le Bail A."/>
            <person name="Leblanc C."/>
            <person name="Lerouge P."/>
            <person name="Lohr M."/>
            <person name="Lopez P.J."/>
            <person name="Martens C."/>
            <person name="Maumus F."/>
            <person name="Michel G."/>
            <person name="Miranda-Saavedra D."/>
            <person name="Morales J."/>
            <person name="Moreau H."/>
            <person name="Motomura T."/>
            <person name="Nagasato C."/>
            <person name="Napoli C.A."/>
            <person name="Nelson D.R."/>
            <person name="Nyvall-Collen P."/>
            <person name="Peters A.F."/>
            <person name="Pommier C."/>
            <person name="Potin P."/>
            <person name="Poulain J."/>
            <person name="Quesneville H."/>
            <person name="Read B."/>
            <person name="Rensing S.A."/>
            <person name="Ritter A."/>
            <person name="Rousvoal S."/>
            <person name="Samanta M."/>
            <person name="Samson G."/>
            <person name="Schroeder D.C."/>
            <person name="Segurens B."/>
            <person name="Strittmatter M."/>
            <person name="Tonon T."/>
            <person name="Tregear J.W."/>
            <person name="Valentin K."/>
            <person name="von Dassow P."/>
            <person name="Yamagishi T."/>
            <person name="Van de Peer Y."/>
            <person name="Wincker P."/>
        </authorList>
    </citation>
    <scope>NUCLEOTIDE SEQUENCE [LARGE SCALE GENOMIC DNA]</scope>
    <source>
        <strain evidence="3">Ec32 / CCAP1310/4</strain>
    </source>
</reference>
<dbReference type="PANTHER" id="PTHR12771:SF51">
    <property type="entry name" value="LD01482P"/>
    <property type="match status" value="1"/>
</dbReference>
<dbReference type="eggNOG" id="KOG2998">
    <property type="taxonomic scope" value="Eukaryota"/>
</dbReference>
<dbReference type="PROSITE" id="PS51335">
    <property type="entry name" value="ELMO"/>
    <property type="match status" value="1"/>
</dbReference>
<dbReference type="InParanoid" id="D7FIA1"/>
<dbReference type="InterPro" id="IPR050868">
    <property type="entry name" value="ELMO_domain-containing"/>
</dbReference>
<name>D7FIA1_ECTSI</name>
<dbReference type="EMBL" id="FN647870">
    <property type="protein sequence ID" value="CBJ28725.1"/>
    <property type="molecule type" value="Genomic_DNA"/>
</dbReference>